<keyword evidence="4" id="KW-0732">Signal</keyword>
<keyword evidence="6" id="KW-0106">Calcium</keyword>
<evidence type="ECO:0000256" key="4">
    <source>
        <dbReference type="ARBA" id="ARBA00022729"/>
    </source>
</evidence>
<organism evidence="8 9">
    <name type="scientific">Reichenbachiella ulvae</name>
    <dbReference type="NCBI Taxonomy" id="2980104"/>
    <lineage>
        <taxon>Bacteria</taxon>
        <taxon>Pseudomonadati</taxon>
        <taxon>Bacteroidota</taxon>
        <taxon>Cytophagia</taxon>
        <taxon>Cytophagales</taxon>
        <taxon>Reichenbachiellaceae</taxon>
        <taxon>Reichenbachiella</taxon>
    </lineage>
</organism>
<dbReference type="EMBL" id="JAOYOD010000001">
    <property type="protein sequence ID" value="MCV9389293.1"/>
    <property type="molecule type" value="Genomic_DNA"/>
</dbReference>
<dbReference type="Pfam" id="PF00884">
    <property type="entry name" value="Sulfatase"/>
    <property type="match status" value="1"/>
</dbReference>
<dbReference type="PROSITE" id="PS00149">
    <property type="entry name" value="SULFATASE_2"/>
    <property type="match status" value="1"/>
</dbReference>
<comment type="caution">
    <text evidence="8">The sequence shown here is derived from an EMBL/GenBank/DDBJ whole genome shotgun (WGS) entry which is preliminary data.</text>
</comment>
<comment type="cofactor">
    <cofactor evidence="1">
        <name>Ca(2+)</name>
        <dbReference type="ChEBI" id="CHEBI:29108"/>
    </cofactor>
</comment>
<dbReference type="RefSeq" id="WP_264140216.1">
    <property type="nucleotide sequence ID" value="NZ_JAOYOD010000001.1"/>
</dbReference>
<keyword evidence="5" id="KW-0378">Hydrolase</keyword>
<dbReference type="InterPro" id="IPR017850">
    <property type="entry name" value="Alkaline_phosphatase_core_sf"/>
</dbReference>
<evidence type="ECO:0000313" key="9">
    <source>
        <dbReference type="Proteomes" id="UP001300692"/>
    </source>
</evidence>
<dbReference type="PROSITE" id="PS51257">
    <property type="entry name" value="PROKAR_LIPOPROTEIN"/>
    <property type="match status" value="1"/>
</dbReference>
<evidence type="ECO:0000256" key="5">
    <source>
        <dbReference type="ARBA" id="ARBA00022801"/>
    </source>
</evidence>
<protein>
    <submittedName>
        <fullName evidence="8">Sulfatase</fullName>
    </submittedName>
</protein>
<proteinExistence type="inferred from homology"/>
<comment type="similarity">
    <text evidence="2">Belongs to the sulfatase family.</text>
</comment>
<dbReference type="CDD" id="cd16030">
    <property type="entry name" value="iduronate-2-sulfatase"/>
    <property type="match status" value="1"/>
</dbReference>
<evidence type="ECO:0000313" key="8">
    <source>
        <dbReference type="EMBL" id="MCV9389293.1"/>
    </source>
</evidence>
<accession>A0ABT3D1H2</accession>
<dbReference type="PANTHER" id="PTHR45953:SF1">
    <property type="entry name" value="IDURONATE 2-SULFATASE"/>
    <property type="match status" value="1"/>
</dbReference>
<keyword evidence="9" id="KW-1185">Reference proteome</keyword>
<dbReference type="SUPFAM" id="SSF53649">
    <property type="entry name" value="Alkaline phosphatase-like"/>
    <property type="match status" value="1"/>
</dbReference>
<dbReference type="InterPro" id="IPR035874">
    <property type="entry name" value="IDS"/>
</dbReference>
<gene>
    <name evidence="8" type="ORF">N7U62_21690</name>
</gene>
<dbReference type="Proteomes" id="UP001300692">
    <property type="component" value="Unassembled WGS sequence"/>
</dbReference>
<feature type="domain" description="Sulfatase N-terminal" evidence="7">
    <location>
        <begin position="31"/>
        <end position="383"/>
    </location>
</feature>
<evidence type="ECO:0000256" key="1">
    <source>
        <dbReference type="ARBA" id="ARBA00001913"/>
    </source>
</evidence>
<name>A0ABT3D1H2_9BACT</name>
<reference evidence="8 9" key="1">
    <citation type="submission" date="2022-10" db="EMBL/GenBank/DDBJ databases">
        <title>Comparative genomics and taxonomic characterization of three novel marine species of genus Reichenbachiella exhibiting antioxidant and polysaccharide degradation activities.</title>
        <authorList>
            <person name="Muhammad N."/>
            <person name="Lee Y.-J."/>
            <person name="Ko J."/>
            <person name="Kim S.-G."/>
        </authorList>
    </citation>
    <scope>NUCLEOTIDE SEQUENCE [LARGE SCALE GENOMIC DNA]</scope>
    <source>
        <strain evidence="8 9">ABR2-5</strain>
    </source>
</reference>
<dbReference type="Gene3D" id="3.40.720.10">
    <property type="entry name" value="Alkaline Phosphatase, subunit A"/>
    <property type="match status" value="1"/>
</dbReference>
<dbReference type="PANTHER" id="PTHR45953">
    <property type="entry name" value="IDURONATE 2-SULFATASE"/>
    <property type="match status" value="1"/>
</dbReference>
<evidence type="ECO:0000259" key="7">
    <source>
        <dbReference type="Pfam" id="PF00884"/>
    </source>
</evidence>
<dbReference type="InterPro" id="IPR000917">
    <property type="entry name" value="Sulfatase_N"/>
</dbReference>
<evidence type="ECO:0000256" key="6">
    <source>
        <dbReference type="ARBA" id="ARBA00022837"/>
    </source>
</evidence>
<keyword evidence="3" id="KW-0479">Metal-binding</keyword>
<evidence type="ECO:0000256" key="3">
    <source>
        <dbReference type="ARBA" id="ARBA00022723"/>
    </source>
</evidence>
<sequence length="477" mass="53588">MNRIVSIVLVGLTMVACSPNNNHEEKNIPYNVLFIAIDDMNNWVGAMEGKAKTPNIDRLAGQGMLFSNAHCVVPACNASRVALMTGQRPETTGQYQNSGNFRNRPGGIDRVTIAQFLSQQGYETAAAGKIFHHPRGSGESADLLSDTASWDYQWVGNIGTEGRDQYLDENGFAKWHDGEIDGYLGKFAVWGTTPETKEETGDWKMSQFCAEFLQQKHDKPFFLAGGIFRPHAPLLAPQKYFDMYPLDAIELPEVPEDDMGDIPQIAKENFSTPMVKAMREKGEWKKAVQAYLASMTFADDCVGNILDALDNSPYKDNTIVVLWSDHGWQLGHKWRWEKFSLWNQGTNAPLIIKYPGMENPGKEVKQPVSYLSIYPTLLEILGVENDLPLEGESLMPLMNQPDMQWEIPAVVTYPKGSIGVKLDQWNYIKYKDGSEELYDHLVDPREYKNLANDEQYASIMAKLSKFIPKGGVPEQAD</sequence>
<dbReference type="InterPro" id="IPR024607">
    <property type="entry name" value="Sulfatase_CS"/>
</dbReference>
<evidence type="ECO:0000256" key="2">
    <source>
        <dbReference type="ARBA" id="ARBA00008779"/>
    </source>
</evidence>